<dbReference type="Proteomes" id="UP001597018">
    <property type="component" value="Unassembled WGS sequence"/>
</dbReference>
<organism evidence="1 2">
    <name type="scientific">Saccharopolyspora rosea</name>
    <dbReference type="NCBI Taxonomy" id="524884"/>
    <lineage>
        <taxon>Bacteria</taxon>
        <taxon>Bacillati</taxon>
        <taxon>Actinomycetota</taxon>
        <taxon>Actinomycetes</taxon>
        <taxon>Pseudonocardiales</taxon>
        <taxon>Pseudonocardiaceae</taxon>
        <taxon>Saccharopolyspora</taxon>
    </lineage>
</organism>
<proteinExistence type="predicted"/>
<protein>
    <submittedName>
        <fullName evidence="1">Uncharacterized protein</fullName>
    </submittedName>
</protein>
<sequence length="64" mass="6541">MSAADVREAGPTGAERLYSTGVALIEIDLAAVARPLRDGADILSAGSLPVLLAIRAAALRTPVR</sequence>
<accession>A0ABW3FZ79</accession>
<gene>
    <name evidence="1" type="ORF">ACFQ16_18305</name>
</gene>
<evidence type="ECO:0000313" key="2">
    <source>
        <dbReference type="Proteomes" id="UP001597018"/>
    </source>
</evidence>
<reference evidence="2" key="1">
    <citation type="journal article" date="2019" name="Int. J. Syst. Evol. Microbiol.">
        <title>The Global Catalogue of Microorganisms (GCM) 10K type strain sequencing project: providing services to taxonomists for standard genome sequencing and annotation.</title>
        <authorList>
            <consortium name="The Broad Institute Genomics Platform"/>
            <consortium name="The Broad Institute Genome Sequencing Center for Infectious Disease"/>
            <person name="Wu L."/>
            <person name="Ma J."/>
        </authorList>
    </citation>
    <scope>NUCLEOTIDE SEQUENCE [LARGE SCALE GENOMIC DNA]</scope>
    <source>
        <strain evidence="2">CCUG 56401</strain>
    </source>
</reference>
<dbReference type="EMBL" id="JBHTIW010000014">
    <property type="protein sequence ID" value="MFD0921702.1"/>
    <property type="molecule type" value="Genomic_DNA"/>
</dbReference>
<keyword evidence="2" id="KW-1185">Reference proteome</keyword>
<dbReference type="RefSeq" id="WP_263246956.1">
    <property type="nucleotide sequence ID" value="NZ_BAABLT010000006.1"/>
</dbReference>
<evidence type="ECO:0000313" key="1">
    <source>
        <dbReference type="EMBL" id="MFD0921702.1"/>
    </source>
</evidence>
<name>A0ABW3FZ79_9PSEU</name>
<comment type="caution">
    <text evidence="1">The sequence shown here is derived from an EMBL/GenBank/DDBJ whole genome shotgun (WGS) entry which is preliminary data.</text>
</comment>